<reference evidence="12 13" key="1">
    <citation type="submission" date="2023-05" db="EMBL/GenBank/DDBJ databases">
        <title>Comparative genomics reveals the evidence of polycyclic aromatic hydrocarbons degradation in moderately halophilic genus Pontibacillus.</title>
        <authorList>
            <person name="Yang H."/>
            <person name="Qian Z."/>
        </authorList>
    </citation>
    <scope>NUCLEOTIDE SEQUENCE [LARGE SCALE GENOMIC DNA]</scope>
    <source>
        <strain evidence="13">HN14</strain>
    </source>
</reference>
<dbReference type="HAMAP" id="MF_00109">
    <property type="entry name" value="Shikimate_kinase"/>
    <property type="match status" value="1"/>
</dbReference>
<comment type="cofactor">
    <cofactor evidence="11">
        <name>Mg(2+)</name>
        <dbReference type="ChEBI" id="CHEBI:18420"/>
    </cofactor>
    <text evidence="11">Binds 1 Mg(2+) ion per subunit.</text>
</comment>
<comment type="pathway">
    <text evidence="1 11">Metabolic intermediate biosynthesis; chorismate biosynthesis; chorismate from D-erythrose 4-phosphate and phosphoenolpyruvate: step 5/7.</text>
</comment>
<evidence type="ECO:0000256" key="5">
    <source>
        <dbReference type="ARBA" id="ARBA00022679"/>
    </source>
</evidence>
<feature type="binding site" evidence="11">
    <location>
        <position position="78"/>
    </location>
    <ligand>
        <name>substrate</name>
    </ligand>
</feature>
<keyword evidence="11" id="KW-0460">Magnesium</keyword>
<keyword evidence="9 11" id="KW-0057">Aromatic amino acid biosynthesis</keyword>
<evidence type="ECO:0000313" key="13">
    <source>
        <dbReference type="Proteomes" id="UP001236652"/>
    </source>
</evidence>
<keyword evidence="6 11" id="KW-0547">Nucleotide-binding</keyword>
<feature type="binding site" evidence="11">
    <location>
        <position position="57"/>
    </location>
    <ligand>
        <name>substrate</name>
    </ligand>
</feature>
<evidence type="ECO:0000256" key="1">
    <source>
        <dbReference type="ARBA" id="ARBA00004842"/>
    </source>
</evidence>
<feature type="binding site" evidence="11">
    <location>
        <position position="15"/>
    </location>
    <ligand>
        <name>Mg(2+)</name>
        <dbReference type="ChEBI" id="CHEBI:18420"/>
    </ligand>
</feature>
<comment type="catalytic activity">
    <reaction evidence="10 11">
        <text>shikimate + ATP = 3-phosphoshikimate + ADP + H(+)</text>
        <dbReference type="Rhea" id="RHEA:13121"/>
        <dbReference type="ChEBI" id="CHEBI:15378"/>
        <dbReference type="ChEBI" id="CHEBI:30616"/>
        <dbReference type="ChEBI" id="CHEBI:36208"/>
        <dbReference type="ChEBI" id="CHEBI:145989"/>
        <dbReference type="ChEBI" id="CHEBI:456216"/>
        <dbReference type="EC" id="2.7.1.71"/>
    </reaction>
</comment>
<dbReference type="Proteomes" id="UP001236652">
    <property type="component" value="Chromosome"/>
</dbReference>
<feature type="binding site" evidence="11">
    <location>
        <position position="33"/>
    </location>
    <ligand>
        <name>substrate</name>
    </ligand>
</feature>
<feature type="binding site" evidence="11">
    <location>
        <begin position="11"/>
        <end position="16"/>
    </location>
    <ligand>
        <name>ATP</name>
        <dbReference type="ChEBI" id="CHEBI:30616"/>
    </ligand>
</feature>
<keyword evidence="4 11" id="KW-0028">Amino-acid biosynthesis</keyword>
<gene>
    <name evidence="11" type="primary">aroK</name>
    <name evidence="12" type="ORF">QNI29_14320</name>
</gene>
<keyword evidence="7 11" id="KW-0418">Kinase</keyword>
<comment type="subunit">
    <text evidence="11">Monomer.</text>
</comment>
<dbReference type="InterPro" id="IPR023000">
    <property type="entry name" value="Shikimate_kinase_CS"/>
</dbReference>
<dbReference type="Gene3D" id="3.40.50.300">
    <property type="entry name" value="P-loop containing nucleotide triphosphate hydrolases"/>
    <property type="match status" value="1"/>
</dbReference>
<evidence type="ECO:0000256" key="2">
    <source>
        <dbReference type="ARBA" id="ARBA00006997"/>
    </source>
</evidence>
<dbReference type="EMBL" id="CP126446">
    <property type="protein sequence ID" value="WIF96915.1"/>
    <property type="molecule type" value="Genomic_DNA"/>
</dbReference>
<feature type="binding site" evidence="11">
    <location>
        <position position="133"/>
    </location>
    <ligand>
        <name>substrate</name>
    </ligand>
</feature>
<evidence type="ECO:0000256" key="4">
    <source>
        <dbReference type="ARBA" id="ARBA00022605"/>
    </source>
</evidence>
<accession>A0ABY8UTB8</accession>
<evidence type="ECO:0000256" key="10">
    <source>
        <dbReference type="ARBA" id="ARBA00048567"/>
    </source>
</evidence>
<dbReference type="EC" id="2.7.1.71" evidence="3 11"/>
<dbReference type="GO" id="GO:0004765">
    <property type="term" value="F:shikimate kinase activity"/>
    <property type="evidence" value="ECO:0007669"/>
    <property type="project" value="UniProtKB-EC"/>
</dbReference>
<keyword evidence="11" id="KW-0963">Cytoplasm</keyword>
<evidence type="ECO:0000256" key="3">
    <source>
        <dbReference type="ARBA" id="ARBA00012154"/>
    </source>
</evidence>
<dbReference type="InterPro" id="IPR000623">
    <property type="entry name" value="Shikimate_kinase/TSH1"/>
</dbReference>
<evidence type="ECO:0000256" key="11">
    <source>
        <dbReference type="HAMAP-Rule" id="MF_00109"/>
    </source>
</evidence>
<evidence type="ECO:0000313" key="12">
    <source>
        <dbReference type="EMBL" id="WIF96915.1"/>
    </source>
</evidence>
<dbReference type="SUPFAM" id="SSF52540">
    <property type="entry name" value="P-loop containing nucleoside triphosphate hydrolases"/>
    <property type="match status" value="1"/>
</dbReference>
<dbReference type="Pfam" id="PF01202">
    <property type="entry name" value="SKI"/>
    <property type="match status" value="1"/>
</dbReference>
<name>A0ABY8UTB8_9BACI</name>
<keyword evidence="8 11" id="KW-0067">ATP-binding</keyword>
<evidence type="ECO:0000256" key="9">
    <source>
        <dbReference type="ARBA" id="ARBA00023141"/>
    </source>
</evidence>
<feature type="binding site" evidence="11">
    <location>
        <position position="116"/>
    </location>
    <ligand>
        <name>ATP</name>
        <dbReference type="ChEBI" id="CHEBI:30616"/>
    </ligand>
</feature>
<proteinExistence type="inferred from homology"/>
<comment type="function">
    <text evidence="11">Catalyzes the specific phosphorylation of the 3-hydroxyl group of shikimic acid using ATP as a cosubstrate.</text>
</comment>
<comment type="similarity">
    <text evidence="2 11">Belongs to the shikimate kinase family.</text>
</comment>
<keyword evidence="11" id="KW-0479">Metal-binding</keyword>
<dbReference type="RefSeq" id="WP_231417177.1">
    <property type="nucleotide sequence ID" value="NZ_CP126446.1"/>
</dbReference>
<dbReference type="CDD" id="cd00464">
    <property type="entry name" value="SK"/>
    <property type="match status" value="1"/>
</dbReference>
<protein>
    <recommendedName>
        <fullName evidence="3 11">Shikimate kinase</fullName>
        <shortName evidence="11">SK</shortName>
        <ecNumber evidence="3 11">2.7.1.71</ecNumber>
    </recommendedName>
</protein>
<dbReference type="PROSITE" id="PS01128">
    <property type="entry name" value="SHIKIMATE_KINASE"/>
    <property type="match status" value="1"/>
</dbReference>
<organism evidence="12 13">
    <name type="scientific">Pontibacillus chungwhensis</name>
    <dbReference type="NCBI Taxonomy" id="265426"/>
    <lineage>
        <taxon>Bacteria</taxon>
        <taxon>Bacillati</taxon>
        <taxon>Bacillota</taxon>
        <taxon>Bacilli</taxon>
        <taxon>Bacillales</taxon>
        <taxon>Bacillaceae</taxon>
        <taxon>Pontibacillus</taxon>
    </lineage>
</organism>
<evidence type="ECO:0000256" key="7">
    <source>
        <dbReference type="ARBA" id="ARBA00022777"/>
    </source>
</evidence>
<evidence type="ECO:0000256" key="8">
    <source>
        <dbReference type="ARBA" id="ARBA00022840"/>
    </source>
</evidence>
<comment type="subcellular location">
    <subcellularLocation>
        <location evidence="11">Cytoplasm</location>
    </subcellularLocation>
</comment>
<dbReference type="InterPro" id="IPR027417">
    <property type="entry name" value="P-loop_NTPase"/>
</dbReference>
<keyword evidence="13" id="KW-1185">Reference proteome</keyword>
<dbReference type="PRINTS" id="PR01100">
    <property type="entry name" value="SHIKIMTKNASE"/>
</dbReference>
<feature type="binding site" evidence="11">
    <location>
        <position position="150"/>
    </location>
    <ligand>
        <name>ATP</name>
        <dbReference type="ChEBI" id="CHEBI:30616"/>
    </ligand>
</feature>
<evidence type="ECO:0000256" key="6">
    <source>
        <dbReference type="ARBA" id="ARBA00022741"/>
    </source>
</evidence>
<dbReference type="PANTHER" id="PTHR21087">
    <property type="entry name" value="SHIKIMATE KINASE"/>
    <property type="match status" value="1"/>
</dbReference>
<dbReference type="PANTHER" id="PTHR21087:SF16">
    <property type="entry name" value="SHIKIMATE KINASE 1, CHLOROPLASTIC"/>
    <property type="match status" value="1"/>
</dbReference>
<sequence>MVNIYLIGFMGSGKSSVGIVLSEHLKMPFIDLDQTIVDRAGKSIPEIFAEGGESSFREYEAEALRSVETEGAVIATGGGIIETMENRSVMKRSGTTVYLHTDFASIIERLKEDPNRPLWNQDHSKRQALYEKRLPIYKEWADVTITTNDRTIHEIVHQVEPLIK</sequence>
<dbReference type="InterPro" id="IPR031322">
    <property type="entry name" value="Shikimate/glucono_kinase"/>
</dbReference>
<keyword evidence="5 11" id="KW-0808">Transferase</keyword>